<dbReference type="OrthoDB" id="1363443at2"/>
<dbReference type="EMBL" id="VLKQ01000015">
    <property type="protein sequence ID" value="TWI08376.1"/>
    <property type="molecule type" value="Genomic_DNA"/>
</dbReference>
<keyword evidence="1" id="KW-0812">Transmembrane</keyword>
<accession>V6S3X3</accession>
<sequence length="174" mass="19996">MTITNKDLKLIIPFILFVALGVYGMYSVNYISVSQTMKATFSWCLIPSIAFALYYAYFSTFGYKKISVSLWRKIIGFIAMTIITGLIALFSFQGILMIINSKLGNQKEYLLSGKIIKLNYPKKKKSGNKYSIEIERKLENDTIELNVPTNEYQIGQNFEKQMKIGSLNFIYIEK</sequence>
<gene>
    <name evidence="2" type="ORF">IP98_02796</name>
</gene>
<reference evidence="2 3" key="1">
    <citation type="journal article" date="2015" name="Stand. Genomic Sci.">
        <title>Genomic Encyclopedia of Bacterial and Archaeal Type Strains, Phase III: the genomes of soil and plant-associated and newly described type strains.</title>
        <authorList>
            <person name="Whitman W.B."/>
            <person name="Woyke T."/>
            <person name="Klenk H.P."/>
            <person name="Zhou Y."/>
            <person name="Lilburn T.G."/>
            <person name="Beck B.J."/>
            <person name="De Vos P."/>
            <person name="Vandamme P."/>
            <person name="Eisen J.A."/>
            <person name="Garrity G."/>
            <person name="Hugenholtz P."/>
            <person name="Kyrpides N.C."/>
        </authorList>
    </citation>
    <scope>NUCLEOTIDE SEQUENCE [LARGE SCALE GENOMIC DNA]</scope>
    <source>
        <strain evidence="2 3">CGMCC 1.7270</strain>
    </source>
</reference>
<feature type="transmembrane region" description="Helical" evidence="1">
    <location>
        <begin position="40"/>
        <end position="57"/>
    </location>
</feature>
<keyword evidence="1" id="KW-1133">Transmembrane helix</keyword>
<keyword evidence="3" id="KW-1185">Reference proteome</keyword>
<protein>
    <submittedName>
        <fullName evidence="2">Uncharacterized protein</fullName>
    </submittedName>
</protein>
<dbReference type="AlphaFoldDB" id="V6S3X3"/>
<comment type="caution">
    <text evidence="2">The sequence shown here is derived from an EMBL/GenBank/DDBJ whole genome shotgun (WGS) entry which is preliminary data.</text>
</comment>
<name>V6S3X3_9FLAO</name>
<evidence type="ECO:0000256" key="1">
    <source>
        <dbReference type="SAM" id="Phobius"/>
    </source>
</evidence>
<proteinExistence type="predicted"/>
<organism evidence="2 3">
    <name type="scientific">Flavobacterium cauense R2A-7</name>
    <dbReference type="NCBI Taxonomy" id="1341154"/>
    <lineage>
        <taxon>Bacteria</taxon>
        <taxon>Pseudomonadati</taxon>
        <taxon>Bacteroidota</taxon>
        <taxon>Flavobacteriia</taxon>
        <taxon>Flavobacteriales</taxon>
        <taxon>Flavobacteriaceae</taxon>
        <taxon>Flavobacterium</taxon>
    </lineage>
</organism>
<keyword evidence="1" id="KW-0472">Membrane</keyword>
<dbReference type="RefSeq" id="WP_023569895.1">
    <property type="nucleotide sequence ID" value="NZ_AVBI01000010.1"/>
</dbReference>
<dbReference type="Proteomes" id="UP000319848">
    <property type="component" value="Unassembled WGS sequence"/>
</dbReference>
<evidence type="ECO:0000313" key="3">
    <source>
        <dbReference type="Proteomes" id="UP000319848"/>
    </source>
</evidence>
<evidence type="ECO:0000313" key="2">
    <source>
        <dbReference type="EMBL" id="TWI08376.1"/>
    </source>
</evidence>
<feature type="transmembrane region" description="Helical" evidence="1">
    <location>
        <begin position="12"/>
        <end position="33"/>
    </location>
</feature>
<feature type="transmembrane region" description="Helical" evidence="1">
    <location>
        <begin position="77"/>
        <end position="99"/>
    </location>
</feature>